<reference evidence="4" key="1">
    <citation type="submission" date="2016-06" db="UniProtKB">
        <authorList>
            <consortium name="WormBaseParasite"/>
        </authorList>
    </citation>
    <scope>IDENTIFICATION</scope>
</reference>
<dbReference type="Proteomes" id="UP000275846">
    <property type="component" value="Unassembled WGS sequence"/>
</dbReference>
<dbReference type="AlphaFoldDB" id="A0A183S9G4"/>
<dbReference type="PANTHER" id="PTHR35826">
    <property type="entry name" value="PROTEIN ATP6V1FNB-LIKE"/>
    <property type="match status" value="1"/>
</dbReference>
<sequence>MLFASTTRIKHSHTKDSKMARNFPAETRAQKVYEERFEKELVAQLRYFYQCKDELDGKATNFDLSPANELRRRRMKIVSDSLMKQFLEKSKPKDIKSGWEEQSPTGQVTESEEWLTVMDLNEMAPVDPELRKLIYDDTSRECTGRAKYLMERAEIPPDQRYRLPVTSSMQYGWDLASLVPLEEITHPKFGRLQIIKSTFYKENGLPIKHREEML</sequence>
<name>A0A183S9G4_SCHSO</name>
<proteinExistence type="predicted"/>
<dbReference type="InterPro" id="IPR054323">
    <property type="entry name" value="SPMIP1_C"/>
</dbReference>
<accession>A0A183S9G4</accession>
<feature type="domain" description="Sperm microtubule inner protein 1 C-terminal" evidence="1">
    <location>
        <begin position="100"/>
        <end position="205"/>
    </location>
</feature>
<reference evidence="2 3" key="2">
    <citation type="submission" date="2018-11" db="EMBL/GenBank/DDBJ databases">
        <authorList>
            <consortium name="Pathogen Informatics"/>
        </authorList>
    </citation>
    <scope>NUCLEOTIDE SEQUENCE [LARGE SCALE GENOMIC DNA]</scope>
    <source>
        <strain evidence="2 3">NST_G2</strain>
    </source>
</reference>
<dbReference type="WBParaSite" id="SSLN_0000089701-mRNA-1">
    <property type="protein sequence ID" value="SSLN_0000089701-mRNA-1"/>
    <property type="gene ID" value="SSLN_0000089701"/>
</dbReference>
<dbReference type="Pfam" id="PF22589">
    <property type="entry name" value="SPMIP1"/>
    <property type="match status" value="1"/>
</dbReference>
<dbReference type="OrthoDB" id="410807at2759"/>
<protein>
    <submittedName>
        <fullName evidence="4">Protein FAM228B</fullName>
    </submittedName>
</protein>
<dbReference type="PANTHER" id="PTHR35826:SF1">
    <property type="entry name" value="PROTEIN ATP6V1FNB-LIKE"/>
    <property type="match status" value="1"/>
</dbReference>
<organism evidence="4">
    <name type="scientific">Schistocephalus solidus</name>
    <name type="common">Tapeworm</name>
    <dbReference type="NCBI Taxonomy" id="70667"/>
    <lineage>
        <taxon>Eukaryota</taxon>
        <taxon>Metazoa</taxon>
        <taxon>Spiralia</taxon>
        <taxon>Lophotrochozoa</taxon>
        <taxon>Platyhelminthes</taxon>
        <taxon>Cestoda</taxon>
        <taxon>Eucestoda</taxon>
        <taxon>Diphyllobothriidea</taxon>
        <taxon>Diphyllobothriidae</taxon>
        <taxon>Schistocephalus</taxon>
    </lineage>
</organism>
<gene>
    <name evidence="2" type="ORF">SSLN_LOCUS862</name>
</gene>
<evidence type="ECO:0000259" key="1">
    <source>
        <dbReference type="Pfam" id="PF22589"/>
    </source>
</evidence>
<evidence type="ECO:0000313" key="3">
    <source>
        <dbReference type="Proteomes" id="UP000275846"/>
    </source>
</evidence>
<evidence type="ECO:0000313" key="4">
    <source>
        <dbReference type="WBParaSite" id="SSLN_0000089701-mRNA-1"/>
    </source>
</evidence>
<keyword evidence="3" id="KW-1185">Reference proteome</keyword>
<dbReference type="EMBL" id="UYSU01000910">
    <property type="protein sequence ID" value="VDL86375.1"/>
    <property type="molecule type" value="Genomic_DNA"/>
</dbReference>
<evidence type="ECO:0000313" key="2">
    <source>
        <dbReference type="EMBL" id="VDL86375.1"/>
    </source>
</evidence>